<keyword evidence="5" id="KW-0732">Signal</keyword>
<protein>
    <submittedName>
        <fullName evidence="8">NAALAD2 protein</fullName>
    </submittedName>
</protein>
<evidence type="ECO:0000256" key="3">
    <source>
        <dbReference type="SAM" id="MobiDB-lite"/>
    </source>
</evidence>
<dbReference type="GO" id="GO:0004180">
    <property type="term" value="F:carboxypeptidase activity"/>
    <property type="evidence" value="ECO:0007669"/>
    <property type="project" value="TreeGrafter"/>
</dbReference>
<dbReference type="AlphaFoldDB" id="A0A8J9ZHB9"/>
<dbReference type="PANTHER" id="PTHR10404:SF77">
    <property type="entry name" value="GLUTAMATE CARBOXYPEPTIDASE 2 HOMOLOG"/>
    <property type="match status" value="1"/>
</dbReference>
<keyword evidence="4" id="KW-1133">Transmembrane helix</keyword>
<dbReference type="OrthoDB" id="5841748at2759"/>
<dbReference type="Proteomes" id="UP000838412">
    <property type="component" value="Chromosome 2"/>
</dbReference>
<feature type="domain" description="Peptidase M28" evidence="7">
    <location>
        <begin position="726"/>
        <end position="903"/>
    </location>
</feature>
<dbReference type="Gene3D" id="3.50.30.30">
    <property type="match status" value="1"/>
</dbReference>
<gene>
    <name evidence="8" type="primary">NAALAD2</name>
    <name evidence="8" type="ORF">BLAG_LOCUS13560</name>
</gene>
<organism evidence="8 9">
    <name type="scientific">Branchiostoma lanceolatum</name>
    <name type="common">Common lancelet</name>
    <name type="synonym">Amphioxus lanceolatum</name>
    <dbReference type="NCBI Taxonomy" id="7740"/>
    <lineage>
        <taxon>Eukaryota</taxon>
        <taxon>Metazoa</taxon>
        <taxon>Chordata</taxon>
        <taxon>Cephalochordata</taxon>
        <taxon>Leptocardii</taxon>
        <taxon>Amphioxiformes</taxon>
        <taxon>Branchiostomatidae</taxon>
        <taxon>Branchiostoma</taxon>
    </lineage>
</organism>
<dbReference type="InterPro" id="IPR039373">
    <property type="entry name" value="Peptidase_M28B"/>
</dbReference>
<dbReference type="PANTHER" id="PTHR10404">
    <property type="entry name" value="N-ACETYLATED-ALPHA-LINKED ACIDIC DIPEPTIDASE"/>
    <property type="match status" value="1"/>
</dbReference>
<dbReference type="Pfam" id="PF04389">
    <property type="entry name" value="Peptidase_M28"/>
    <property type="match status" value="1"/>
</dbReference>
<dbReference type="Pfam" id="PF02225">
    <property type="entry name" value="PA"/>
    <property type="match status" value="1"/>
</dbReference>
<dbReference type="Gene3D" id="3.40.630.10">
    <property type="entry name" value="Zn peptidases"/>
    <property type="match status" value="1"/>
</dbReference>
<feature type="domain" description="PA" evidence="6">
    <location>
        <begin position="545"/>
        <end position="627"/>
    </location>
</feature>
<dbReference type="FunFam" id="3.40.630.10:FF:000101">
    <property type="entry name" value="N-acetylated alpha-linked acidic dipeptidase like 1"/>
    <property type="match status" value="1"/>
</dbReference>
<evidence type="ECO:0000259" key="6">
    <source>
        <dbReference type="Pfam" id="PF02225"/>
    </source>
</evidence>
<feature type="signal peptide" evidence="5">
    <location>
        <begin position="1"/>
        <end position="19"/>
    </location>
</feature>
<sequence>MVVLVLCLWMVIQVYVVTTQMQDGEKIPYRCFGQAGSFGWSGDCACSSMLPWAMDNSIPQTNQQLVDQMQNIKARLDQLEAVTAQITSSGNQKTGPAATDSRLNSRVDSRVDSTATTASAVQTTAGAATSSTVGSNVAISDGPQPSAIYTATPTQAVAALPIPRYYWDLSGKCNPQGSSQKQCNKSCRSKMVYANTGNRTGVTSGSLYLVANARSGASSTSNLPPCAIKTDRKRKDFIDFGSFRGTCPAQPELCQDGLSLAVWMKMKRKDNTYGDGQNPDLYFISTGGQTRSSRGFAVSAEWISMPSVAYRWEEETYVIFYWTILNCSPFAQQSGILTVSGSSAPMTCPTVPGFTLCSPGTNRQCSRIGTLTMSKGRYILLAVLCGAVAFALGVIIGWFSRSELTAEDLAALQKYWASVEDADETIRDNILTNIDAERIRENLRELSRKPHMAGTPQDHEMAELLKRRWLENGLDEVRLVPYDVLLSYPPLGREGPNNTVVTVDGADPAREFEDTRSLHIEPEYQDDPDAVQFFNAYSPPGHPVGDLVFANYGRLEDFDYLREVGVDCTGKIVLMKYRSAGRGVKAKNAAAAGAIGAILYPEPADTNAPGGKIYPEGWDLPGTGTERGGSLLESGDPLTPGYPATDYAYRLPEGNISVFPPIPLQPIGYNDAQKYLSHLDGDVAPAGWNGTLPITYRLGPGFTGDWAGRKVALHVYTNTTIRRVYNVVGMIKGRVEPDRYVMLGNHYDSWVQGAIDDTSSTAMSLELTRVFGGLVKDGTWRPRRSIVFVAWGAEEFGLLGSHEYVEQFTDLIKERVVAYINMDIGVGGNYTVFGGCSPSMVDVIYDATKQVPDPDASLGKSIYETWAERAPTNTDADVKVPRLDWPRVNTDYIPFGLRVGTPLFTFAYVHDQGS</sequence>
<evidence type="ECO:0000256" key="5">
    <source>
        <dbReference type="SAM" id="SignalP"/>
    </source>
</evidence>
<evidence type="ECO:0000313" key="8">
    <source>
        <dbReference type="EMBL" id="CAH1253981.1"/>
    </source>
</evidence>
<evidence type="ECO:0000256" key="1">
    <source>
        <dbReference type="ARBA" id="ARBA00004401"/>
    </source>
</evidence>
<dbReference type="GO" id="GO:0005886">
    <property type="term" value="C:plasma membrane"/>
    <property type="evidence" value="ECO:0007669"/>
    <property type="project" value="UniProtKB-SubCell"/>
</dbReference>
<dbReference type="InterPro" id="IPR003137">
    <property type="entry name" value="PA_domain"/>
</dbReference>
<accession>A0A8J9ZHB9</accession>
<keyword evidence="4" id="KW-0812">Transmembrane</keyword>
<reference evidence="8" key="1">
    <citation type="submission" date="2022-01" db="EMBL/GenBank/DDBJ databases">
        <authorList>
            <person name="Braso-Vives M."/>
        </authorList>
    </citation>
    <scope>NUCLEOTIDE SEQUENCE</scope>
</reference>
<proteinExistence type="inferred from homology"/>
<dbReference type="EMBL" id="OV696687">
    <property type="protein sequence ID" value="CAH1253981.1"/>
    <property type="molecule type" value="Genomic_DNA"/>
</dbReference>
<evidence type="ECO:0000256" key="4">
    <source>
        <dbReference type="SAM" id="Phobius"/>
    </source>
</evidence>
<dbReference type="SUPFAM" id="SSF53187">
    <property type="entry name" value="Zn-dependent exopeptidases"/>
    <property type="match status" value="1"/>
</dbReference>
<feature type="region of interest" description="Disordered" evidence="3">
    <location>
        <begin position="87"/>
        <end position="107"/>
    </location>
</feature>
<feature type="chain" id="PRO_5035420071" evidence="5">
    <location>
        <begin position="20"/>
        <end position="914"/>
    </location>
</feature>
<keyword evidence="9" id="KW-1185">Reference proteome</keyword>
<feature type="transmembrane region" description="Helical" evidence="4">
    <location>
        <begin position="378"/>
        <end position="399"/>
    </location>
</feature>
<dbReference type="InterPro" id="IPR007484">
    <property type="entry name" value="Peptidase_M28"/>
</dbReference>
<evidence type="ECO:0000259" key="7">
    <source>
        <dbReference type="Pfam" id="PF04389"/>
    </source>
</evidence>
<dbReference type="FunFam" id="3.50.30.30:FF:000002">
    <property type="entry name" value="N-acetylated-alpha-linked acidic dipeptidase 2"/>
    <property type="match status" value="1"/>
</dbReference>
<comment type="similarity">
    <text evidence="2">Belongs to the peptidase M28 family. M28B subfamily.</text>
</comment>
<comment type="subcellular location">
    <subcellularLocation>
        <location evidence="1">Cell membrane</location>
        <topology evidence="1">Single-pass type II membrane protein</topology>
    </subcellularLocation>
</comment>
<evidence type="ECO:0000256" key="2">
    <source>
        <dbReference type="ARBA" id="ARBA00005634"/>
    </source>
</evidence>
<evidence type="ECO:0000313" key="9">
    <source>
        <dbReference type="Proteomes" id="UP000838412"/>
    </source>
</evidence>
<name>A0A8J9ZHB9_BRALA</name>
<dbReference type="SUPFAM" id="SSF52025">
    <property type="entry name" value="PA domain"/>
    <property type="match status" value="1"/>
</dbReference>
<keyword evidence="4" id="KW-0472">Membrane</keyword>
<dbReference type="InterPro" id="IPR046450">
    <property type="entry name" value="PA_dom_sf"/>
</dbReference>